<dbReference type="GO" id="GO:0030313">
    <property type="term" value="C:cell envelope"/>
    <property type="evidence" value="ECO:0007669"/>
    <property type="project" value="UniProtKB-SubCell"/>
</dbReference>
<feature type="chain" id="PRO_5012002401" evidence="5">
    <location>
        <begin position="20"/>
        <end position="334"/>
    </location>
</feature>
<dbReference type="RefSeq" id="WP_072993177.1">
    <property type="nucleotide sequence ID" value="NZ_FQWE01000010.1"/>
</dbReference>
<feature type="domain" description="Thioredoxin" evidence="6">
    <location>
        <begin position="191"/>
        <end position="334"/>
    </location>
</feature>
<evidence type="ECO:0000256" key="4">
    <source>
        <dbReference type="ARBA" id="ARBA00023284"/>
    </source>
</evidence>
<dbReference type="EMBL" id="FQWE01000010">
    <property type="protein sequence ID" value="SHG37674.1"/>
    <property type="molecule type" value="Genomic_DNA"/>
</dbReference>
<dbReference type="InterPro" id="IPR013766">
    <property type="entry name" value="Thioredoxin_domain"/>
</dbReference>
<evidence type="ECO:0000313" key="8">
    <source>
        <dbReference type="Proteomes" id="UP000184036"/>
    </source>
</evidence>
<name>A0A1M5JAS7_9FLAO</name>
<evidence type="ECO:0000256" key="3">
    <source>
        <dbReference type="ARBA" id="ARBA00023157"/>
    </source>
</evidence>
<gene>
    <name evidence="7" type="ORF">SAMN05444396_11052</name>
</gene>
<feature type="signal peptide" evidence="5">
    <location>
        <begin position="1"/>
        <end position="19"/>
    </location>
</feature>
<dbReference type="AlphaFoldDB" id="A0A1M5JAS7"/>
<evidence type="ECO:0000259" key="6">
    <source>
        <dbReference type="PROSITE" id="PS51352"/>
    </source>
</evidence>
<proteinExistence type="predicted"/>
<evidence type="ECO:0000256" key="5">
    <source>
        <dbReference type="SAM" id="SignalP"/>
    </source>
</evidence>
<evidence type="ECO:0000256" key="1">
    <source>
        <dbReference type="ARBA" id="ARBA00004196"/>
    </source>
</evidence>
<keyword evidence="2" id="KW-0201">Cytochrome c-type biogenesis</keyword>
<keyword evidence="7" id="KW-0413">Isomerase</keyword>
<accession>A0A1M5JAS7</accession>
<keyword evidence="3" id="KW-1015">Disulfide bond</keyword>
<dbReference type="PROSITE" id="PS51352">
    <property type="entry name" value="THIOREDOXIN_2"/>
    <property type="match status" value="1"/>
</dbReference>
<dbReference type="PANTHER" id="PTHR42852:SF6">
    <property type="entry name" value="THIOL:DISULFIDE INTERCHANGE PROTEIN DSBE"/>
    <property type="match status" value="1"/>
</dbReference>
<dbReference type="GO" id="GO:0017004">
    <property type="term" value="P:cytochrome complex assembly"/>
    <property type="evidence" value="ECO:0007669"/>
    <property type="project" value="UniProtKB-KW"/>
</dbReference>
<dbReference type="InterPro" id="IPR013740">
    <property type="entry name" value="Redoxin"/>
</dbReference>
<organism evidence="7 8">
    <name type="scientific">Flavobacterium segetis</name>
    <dbReference type="NCBI Taxonomy" id="271157"/>
    <lineage>
        <taxon>Bacteria</taxon>
        <taxon>Pseudomonadati</taxon>
        <taxon>Bacteroidota</taxon>
        <taxon>Flavobacteriia</taxon>
        <taxon>Flavobacteriales</taxon>
        <taxon>Flavobacteriaceae</taxon>
        <taxon>Flavobacterium</taxon>
    </lineage>
</organism>
<keyword evidence="4" id="KW-0676">Redox-active center</keyword>
<reference evidence="8" key="1">
    <citation type="submission" date="2016-11" db="EMBL/GenBank/DDBJ databases">
        <authorList>
            <person name="Varghese N."/>
            <person name="Submissions S."/>
        </authorList>
    </citation>
    <scope>NUCLEOTIDE SEQUENCE [LARGE SCALE GENOMIC DNA]</scope>
    <source>
        <strain evidence="8">DSM 19741</strain>
    </source>
</reference>
<dbReference type="Pfam" id="PF08534">
    <property type="entry name" value="Redoxin"/>
    <property type="match status" value="1"/>
</dbReference>
<dbReference type="GO" id="GO:0016491">
    <property type="term" value="F:oxidoreductase activity"/>
    <property type="evidence" value="ECO:0007669"/>
    <property type="project" value="InterPro"/>
</dbReference>
<dbReference type="InterPro" id="IPR036249">
    <property type="entry name" value="Thioredoxin-like_sf"/>
</dbReference>
<comment type="subcellular location">
    <subcellularLocation>
        <location evidence="1">Cell envelope</location>
    </subcellularLocation>
</comment>
<keyword evidence="5" id="KW-0732">Signal</keyword>
<protein>
    <submittedName>
        <fullName evidence="7">Thiol-disulfide isomerase or thioredoxin</fullName>
    </submittedName>
</protein>
<keyword evidence="8" id="KW-1185">Reference proteome</keyword>
<evidence type="ECO:0000256" key="2">
    <source>
        <dbReference type="ARBA" id="ARBA00022748"/>
    </source>
</evidence>
<dbReference type="STRING" id="271157.SAMN05444396_11052"/>
<dbReference type="SUPFAM" id="SSF52833">
    <property type="entry name" value="Thioredoxin-like"/>
    <property type="match status" value="1"/>
</dbReference>
<sequence length="334" mass="38176">MRKLLFTILSFLTMAIAIAQTKTSLFFEANISNRNSDAISFLDRNNGKEIKKITVDKNGLFKDSFSVEEGFYMLFDGKEYTQMFLKNGYDLKMNMDAQKFDESIVYTGKGALENNVLAQNTIIDSKYDYDTLLTLPEAEFLAKIALKKDADLGILNNKQLDPNFVLLQKKNVDQSIVGLTTFHQEAMKTSKMNGSISPTFDYDNYSGGKTKLEDFRGKYVYIDVWATWCAPCRAEIPFLKKLEEKYHQKDIVFLSLSIDQAKDVEKWKKLIKDKELGGVQVFADNDWNSQFIKDYNITGIPRFILIDPNGKIVKADAPRPSSPKIEAEFDKLLK</sequence>
<evidence type="ECO:0000313" key="7">
    <source>
        <dbReference type="EMBL" id="SHG37674.1"/>
    </source>
</evidence>
<dbReference type="GO" id="GO:0016853">
    <property type="term" value="F:isomerase activity"/>
    <property type="evidence" value="ECO:0007669"/>
    <property type="project" value="UniProtKB-KW"/>
</dbReference>
<dbReference type="CDD" id="cd02966">
    <property type="entry name" value="TlpA_like_family"/>
    <property type="match status" value="1"/>
</dbReference>
<dbReference type="OrthoDB" id="743079at2"/>
<dbReference type="InterPro" id="IPR050553">
    <property type="entry name" value="Thioredoxin_ResA/DsbE_sf"/>
</dbReference>
<dbReference type="Proteomes" id="UP000184036">
    <property type="component" value="Unassembled WGS sequence"/>
</dbReference>
<dbReference type="PANTHER" id="PTHR42852">
    <property type="entry name" value="THIOL:DISULFIDE INTERCHANGE PROTEIN DSBE"/>
    <property type="match status" value="1"/>
</dbReference>
<dbReference type="Gene3D" id="3.40.30.10">
    <property type="entry name" value="Glutaredoxin"/>
    <property type="match status" value="1"/>
</dbReference>